<evidence type="ECO:0000313" key="3">
    <source>
        <dbReference type="EMBL" id="OAI01420.1"/>
    </source>
</evidence>
<comment type="caution">
    <text evidence="3">The sequence shown here is derived from an EMBL/GenBank/DDBJ whole genome shotgun (WGS) entry which is preliminary data.</text>
</comment>
<evidence type="ECO:0000313" key="4">
    <source>
        <dbReference type="Proteomes" id="UP000077763"/>
    </source>
</evidence>
<sequence>MFKKIAITTNLIACLASFSLANAADICMEVKTENTAADISPIGQLEIADCKDIWTTLKASHKFPGIFWQTPPKLLNLCYVSSPEGIRAKLGSKDVLVTSKSAWTSDLIPNPAGGDFLANVISEWTIRNSINNAVIGKIHSMETLDVVNSKELSVIISGSGKLSGAKGSIRIHSTPLEIDPLTQTVTLLEINHLSGNLCIQK</sequence>
<dbReference type="RefSeq" id="WP_064009536.1">
    <property type="nucleotide sequence ID" value="NZ_LUUG01000090.1"/>
</dbReference>
<organism evidence="3 5">
    <name type="scientific">Methylomonas methanica</name>
    <dbReference type="NCBI Taxonomy" id="421"/>
    <lineage>
        <taxon>Bacteria</taxon>
        <taxon>Pseudomonadati</taxon>
        <taxon>Pseudomonadota</taxon>
        <taxon>Gammaproteobacteria</taxon>
        <taxon>Methylococcales</taxon>
        <taxon>Methylococcaceae</taxon>
        <taxon>Methylomonas</taxon>
    </lineage>
</organism>
<reference evidence="3 5" key="2">
    <citation type="submission" date="2016-03" db="EMBL/GenBank/DDBJ databases">
        <authorList>
            <person name="Ploux O."/>
        </authorList>
    </citation>
    <scope>NUCLEOTIDE SEQUENCE [LARGE SCALE GENOMIC DNA]</scope>
    <source>
        <strain evidence="3 5">R-45363</strain>
        <strain evidence="2">R-45371</strain>
    </source>
</reference>
<protein>
    <submittedName>
        <fullName evidence="3">Uncharacterized protein</fullName>
    </submittedName>
</protein>
<gene>
    <name evidence="3" type="ORF">A1332_17790</name>
    <name evidence="2" type="ORF">A1353_18365</name>
</gene>
<dbReference type="EMBL" id="LUUG01000090">
    <property type="protein sequence ID" value="OAI01420.1"/>
    <property type="molecule type" value="Genomic_DNA"/>
</dbReference>
<name>A0A177M8S4_METMH</name>
<dbReference type="Proteomes" id="UP000077763">
    <property type="component" value="Unassembled WGS sequence"/>
</dbReference>
<dbReference type="Proteomes" id="UP000078090">
    <property type="component" value="Unassembled WGS sequence"/>
</dbReference>
<reference evidence="4" key="1">
    <citation type="submission" date="2016-03" db="EMBL/GenBank/DDBJ databases">
        <authorList>
            <person name="Heylen K."/>
            <person name="De Vos P."/>
            <person name="Vekeman B."/>
        </authorList>
    </citation>
    <scope>NUCLEOTIDE SEQUENCE [LARGE SCALE GENOMIC DNA]</scope>
    <source>
        <strain evidence="4">R-45371</strain>
    </source>
</reference>
<feature type="chain" id="PRO_5013479584" evidence="1">
    <location>
        <begin position="24"/>
        <end position="201"/>
    </location>
</feature>
<dbReference type="EMBL" id="LUUH01000070">
    <property type="protein sequence ID" value="OAI01306.1"/>
    <property type="molecule type" value="Genomic_DNA"/>
</dbReference>
<feature type="signal peptide" evidence="1">
    <location>
        <begin position="1"/>
        <end position="23"/>
    </location>
</feature>
<evidence type="ECO:0000313" key="5">
    <source>
        <dbReference type="Proteomes" id="UP000078090"/>
    </source>
</evidence>
<accession>A0A177M8S4</accession>
<keyword evidence="1" id="KW-0732">Signal</keyword>
<proteinExistence type="predicted"/>
<evidence type="ECO:0000256" key="1">
    <source>
        <dbReference type="SAM" id="SignalP"/>
    </source>
</evidence>
<dbReference type="AlphaFoldDB" id="A0A177M8S4"/>
<evidence type="ECO:0000313" key="2">
    <source>
        <dbReference type="EMBL" id="OAI01306.1"/>
    </source>
</evidence>